<feature type="compositionally biased region" description="Basic and acidic residues" evidence="1">
    <location>
        <begin position="46"/>
        <end position="63"/>
    </location>
</feature>
<comment type="caution">
    <text evidence="2">The sequence shown here is derived from an EMBL/GenBank/DDBJ whole genome shotgun (WGS) entry which is preliminary data.</text>
</comment>
<sequence>MHHSPTIICATGCGGKKSSNLEDKNDAALIGRKAMVRPRLTLARFSDSDNKPQRSNDGTADPHEFFWTGSTTDVGLGGFQSEDKSIQLACAVKGSQRIGDYCIAKRLRASQIGHGNLWTAIYSRYAIESWLTNISPVRRVTVQVSLLIKSLECIQSAGTESVIASTADENGEVQSKRCGDSSFKVDVGNGGLELLNFKMRGIEMHMQLVYKGTASEFDMPPSAPCLNRKHTDQKARG</sequence>
<organism evidence="2 3">
    <name type="scientific">Claviceps arundinis</name>
    <dbReference type="NCBI Taxonomy" id="1623583"/>
    <lineage>
        <taxon>Eukaryota</taxon>
        <taxon>Fungi</taxon>
        <taxon>Dikarya</taxon>
        <taxon>Ascomycota</taxon>
        <taxon>Pezizomycotina</taxon>
        <taxon>Sordariomycetes</taxon>
        <taxon>Hypocreomycetidae</taxon>
        <taxon>Hypocreales</taxon>
        <taxon>Clavicipitaceae</taxon>
        <taxon>Claviceps</taxon>
    </lineage>
</organism>
<dbReference type="Proteomes" id="UP000742024">
    <property type="component" value="Unassembled WGS sequence"/>
</dbReference>
<proteinExistence type="predicted"/>
<keyword evidence="3" id="KW-1185">Reference proteome</keyword>
<protein>
    <submittedName>
        <fullName evidence="2">Uncharacterized protein</fullName>
    </submittedName>
</protein>
<gene>
    <name evidence="2" type="ORF">E4U57_000072</name>
</gene>
<reference evidence="2 3" key="1">
    <citation type="journal article" date="2020" name="bioRxiv">
        <title>Whole genome comparisons of ergot fungi reveals the divergence and evolution of species within the genus Claviceps are the result of varying mechanisms driving genome evolution and host range expansion.</title>
        <authorList>
            <person name="Wyka S.A."/>
            <person name="Mondo S.J."/>
            <person name="Liu M."/>
            <person name="Dettman J."/>
            <person name="Nalam V."/>
            <person name="Broders K.D."/>
        </authorList>
    </citation>
    <scope>NUCLEOTIDE SEQUENCE [LARGE SCALE GENOMIC DNA]</scope>
    <source>
        <strain evidence="2 3">LM583</strain>
    </source>
</reference>
<accession>A0ABQ7PQF5</accession>
<evidence type="ECO:0000313" key="2">
    <source>
        <dbReference type="EMBL" id="KAG5969205.1"/>
    </source>
</evidence>
<evidence type="ECO:0000256" key="1">
    <source>
        <dbReference type="SAM" id="MobiDB-lite"/>
    </source>
</evidence>
<name>A0ABQ7PQF5_9HYPO</name>
<feature type="region of interest" description="Disordered" evidence="1">
    <location>
        <begin position="43"/>
        <end position="63"/>
    </location>
</feature>
<evidence type="ECO:0000313" key="3">
    <source>
        <dbReference type="Proteomes" id="UP000742024"/>
    </source>
</evidence>
<dbReference type="EMBL" id="SRPR01000001">
    <property type="protein sequence ID" value="KAG5969205.1"/>
    <property type="molecule type" value="Genomic_DNA"/>
</dbReference>